<dbReference type="SUPFAM" id="SSF53254">
    <property type="entry name" value="Phosphoglycerate mutase-like"/>
    <property type="match status" value="1"/>
</dbReference>
<dbReference type="InterPro" id="IPR029033">
    <property type="entry name" value="His_PPase_superfam"/>
</dbReference>
<sequence>MTVRVMLISPAAVAVREARFGEDGPLDAAGLRRTKAAGRLPAAGRVLTAPSPRCRQTAEALGADAARAEPALRDLDAGRWRGRELAEVGASEPEAVAAWLTDPDAAPHGGESVRDVVARVGRWLDGLEDGRVLAVAAPAVIRAAVVHGLALPAQSFWRLDVQPLSLTGLTGRGGRWNLRCGVPLTQEQEEPPGGAAGDRGHPTSPAGTQSS</sequence>
<organism evidence="2 3">
    <name type="scientific">Streptomyces klenkii</name>
    <dbReference type="NCBI Taxonomy" id="1420899"/>
    <lineage>
        <taxon>Bacteria</taxon>
        <taxon>Bacillati</taxon>
        <taxon>Actinomycetota</taxon>
        <taxon>Actinomycetes</taxon>
        <taxon>Kitasatosporales</taxon>
        <taxon>Streptomycetaceae</taxon>
        <taxon>Streptomyces</taxon>
    </lineage>
</organism>
<protein>
    <submittedName>
        <fullName evidence="2">Histidine phosphatase family protein</fullName>
    </submittedName>
</protein>
<proteinExistence type="predicted"/>
<keyword evidence="3" id="KW-1185">Reference proteome</keyword>
<evidence type="ECO:0000313" key="3">
    <source>
        <dbReference type="Proteomes" id="UP000270343"/>
    </source>
</evidence>
<evidence type="ECO:0000313" key="2">
    <source>
        <dbReference type="EMBL" id="RKN64205.1"/>
    </source>
</evidence>
<gene>
    <name evidence="2" type="ORF">D7231_28900</name>
</gene>
<dbReference type="InterPro" id="IPR013078">
    <property type="entry name" value="His_Pase_superF_clade-1"/>
</dbReference>
<comment type="caution">
    <text evidence="2">The sequence shown here is derived from an EMBL/GenBank/DDBJ whole genome shotgun (WGS) entry which is preliminary data.</text>
</comment>
<dbReference type="EMBL" id="RBAM01000016">
    <property type="protein sequence ID" value="RKN64205.1"/>
    <property type="molecule type" value="Genomic_DNA"/>
</dbReference>
<dbReference type="RefSeq" id="WP_120758553.1">
    <property type="nucleotide sequence ID" value="NZ_RBAM01000016.1"/>
</dbReference>
<reference evidence="2 3" key="1">
    <citation type="journal article" date="2015" name="Antonie Van Leeuwenhoek">
        <title>Streptomyces klenkii sp. nov., isolated from deep marine sediment.</title>
        <authorList>
            <person name="Veyisoglu A."/>
            <person name="Sahin N."/>
        </authorList>
    </citation>
    <scope>NUCLEOTIDE SEQUENCE [LARGE SCALE GENOMIC DNA]</scope>
    <source>
        <strain evidence="2 3">KCTC 29202</strain>
    </source>
</reference>
<dbReference type="Gene3D" id="3.40.50.1240">
    <property type="entry name" value="Phosphoglycerate mutase-like"/>
    <property type="match status" value="1"/>
</dbReference>
<dbReference type="Pfam" id="PF00300">
    <property type="entry name" value="His_Phos_1"/>
    <property type="match status" value="1"/>
</dbReference>
<accession>A0A3B0AT01</accession>
<feature type="region of interest" description="Disordered" evidence="1">
    <location>
        <begin position="183"/>
        <end position="211"/>
    </location>
</feature>
<dbReference type="Proteomes" id="UP000270343">
    <property type="component" value="Unassembled WGS sequence"/>
</dbReference>
<dbReference type="CDD" id="cd07040">
    <property type="entry name" value="HP"/>
    <property type="match status" value="1"/>
</dbReference>
<dbReference type="AlphaFoldDB" id="A0A3B0AT01"/>
<name>A0A3B0AT01_9ACTN</name>
<dbReference type="OrthoDB" id="7502553at2"/>
<evidence type="ECO:0000256" key="1">
    <source>
        <dbReference type="SAM" id="MobiDB-lite"/>
    </source>
</evidence>